<accession>A0ABQ5NFA5</accession>
<dbReference type="PANTHER" id="PTHR30509">
    <property type="entry name" value="P-HYDROXYBENZOIC ACID EFFLUX PUMP SUBUNIT-RELATED"/>
    <property type="match status" value="1"/>
</dbReference>
<feature type="domain" description="Integral membrane bound transporter" evidence="9">
    <location>
        <begin position="57"/>
        <end position="179"/>
    </location>
</feature>
<evidence type="ECO:0000256" key="4">
    <source>
        <dbReference type="ARBA" id="ARBA00022989"/>
    </source>
</evidence>
<feature type="transmembrane region" description="Helical" evidence="8">
    <location>
        <begin position="140"/>
        <end position="157"/>
    </location>
</feature>
<evidence type="ECO:0000256" key="3">
    <source>
        <dbReference type="ARBA" id="ARBA00022692"/>
    </source>
</evidence>
<dbReference type="EMBL" id="BRZC01000003">
    <property type="protein sequence ID" value="GLC84207.1"/>
    <property type="molecule type" value="Genomic_DNA"/>
</dbReference>
<evidence type="ECO:0000313" key="11">
    <source>
        <dbReference type="Proteomes" id="UP001165068"/>
    </source>
</evidence>
<keyword evidence="2" id="KW-1003">Cell membrane</keyword>
<feature type="transmembrane region" description="Helical" evidence="8">
    <location>
        <begin position="101"/>
        <end position="134"/>
    </location>
</feature>
<comment type="similarity">
    <text evidence="6">Belongs to the YccS/YhfK family.</text>
</comment>
<gene>
    <name evidence="10" type="ORF">MIAR_07950</name>
</gene>
<dbReference type="PANTHER" id="PTHR30509:SF9">
    <property type="entry name" value="MULTIDRUG RESISTANCE PROTEIN MDTO"/>
    <property type="match status" value="1"/>
</dbReference>
<feature type="compositionally biased region" description="Gly residues" evidence="7">
    <location>
        <begin position="1"/>
        <end position="10"/>
    </location>
</feature>
<evidence type="ECO:0000256" key="6">
    <source>
        <dbReference type="ARBA" id="ARBA00043993"/>
    </source>
</evidence>
<evidence type="ECO:0000313" key="10">
    <source>
        <dbReference type="EMBL" id="GLC84207.1"/>
    </source>
</evidence>
<keyword evidence="11" id="KW-1185">Reference proteome</keyword>
<name>A0ABQ5NFA5_9MICO</name>
<protein>
    <recommendedName>
        <fullName evidence="9">Integral membrane bound transporter domain-containing protein</fullName>
    </recommendedName>
</protein>
<keyword evidence="4 8" id="KW-1133">Transmembrane helix</keyword>
<evidence type="ECO:0000256" key="8">
    <source>
        <dbReference type="SAM" id="Phobius"/>
    </source>
</evidence>
<comment type="subcellular location">
    <subcellularLocation>
        <location evidence="1">Cell membrane</location>
        <topology evidence="1">Multi-pass membrane protein</topology>
    </subcellularLocation>
</comment>
<evidence type="ECO:0000256" key="1">
    <source>
        <dbReference type="ARBA" id="ARBA00004651"/>
    </source>
</evidence>
<reference evidence="10" key="1">
    <citation type="submission" date="2022-08" db="EMBL/GenBank/DDBJ databases">
        <title>Draft genome sequence of Microbacterium arabinogalactanolyticum JCM 9171.</title>
        <authorList>
            <person name="Fujita K."/>
            <person name="Ishiwata A."/>
            <person name="Fushinobu S."/>
        </authorList>
    </citation>
    <scope>NUCLEOTIDE SEQUENCE</scope>
    <source>
        <strain evidence="10">JCM 9171</strain>
    </source>
</reference>
<dbReference type="Pfam" id="PF13515">
    <property type="entry name" value="FUSC_2"/>
    <property type="match status" value="1"/>
</dbReference>
<feature type="region of interest" description="Disordered" evidence="7">
    <location>
        <begin position="1"/>
        <end position="24"/>
    </location>
</feature>
<evidence type="ECO:0000259" key="9">
    <source>
        <dbReference type="Pfam" id="PF13515"/>
    </source>
</evidence>
<evidence type="ECO:0000256" key="7">
    <source>
        <dbReference type="SAM" id="MobiDB-lite"/>
    </source>
</evidence>
<feature type="transmembrane region" description="Helical" evidence="8">
    <location>
        <begin position="169"/>
        <end position="188"/>
    </location>
</feature>
<comment type="caution">
    <text evidence="10">The sequence shown here is derived from an EMBL/GenBank/DDBJ whole genome shotgun (WGS) entry which is preliminary data.</text>
</comment>
<dbReference type="Proteomes" id="UP001165068">
    <property type="component" value="Unassembled WGS sequence"/>
</dbReference>
<proteinExistence type="inferred from homology"/>
<sequence length="374" mass="39582">MGLKGRGGAKAGPSDTGPQGDAAPGYRCPMRFHATLRSARRAPLLQVLKSAAATIAAWLIAGWVLPGPLPVFAAIAALLVVQPSVNQSLSKAIERSAGVILGVIIAVLLTVVLGAQSWVVLAAVVVAMLAAWAMRASTGTGNQVAISAVLVLALGASNPDYAFDRIIETLIGAAIGFVINIAIVPPVLTAPARRDIGMLGRELAASLDRLAEALSANRSGPQLQELMLEARLLRPMKDAAEASLKEAEESLALNPRRGRHRDDLTALRALFERISPVVTQVIGMTRAYIDHYEDSLAQDPAVRAIGDQLRRAGHDMRLAVQTADVAPEPDAMTSTIPALTTPLVVRPPASDHWILVGSLMEDLRRIHGELRDEA</sequence>
<evidence type="ECO:0000256" key="5">
    <source>
        <dbReference type="ARBA" id="ARBA00023136"/>
    </source>
</evidence>
<evidence type="ECO:0000256" key="2">
    <source>
        <dbReference type="ARBA" id="ARBA00022475"/>
    </source>
</evidence>
<dbReference type="InterPro" id="IPR049453">
    <property type="entry name" value="Memb_transporter_dom"/>
</dbReference>
<keyword evidence="5 8" id="KW-0472">Membrane</keyword>
<keyword evidence="3 8" id="KW-0812">Transmembrane</keyword>
<organism evidence="10 11">
    <name type="scientific">Microbacterium arabinogalactanolyticum</name>
    <dbReference type="NCBI Taxonomy" id="69365"/>
    <lineage>
        <taxon>Bacteria</taxon>
        <taxon>Bacillati</taxon>
        <taxon>Actinomycetota</taxon>
        <taxon>Actinomycetes</taxon>
        <taxon>Micrococcales</taxon>
        <taxon>Microbacteriaceae</taxon>
        <taxon>Microbacterium</taxon>
    </lineage>
</organism>